<dbReference type="SUPFAM" id="SSF52833">
    <property type="entry name" value="Thioredoxin-like"/>
    <property type="match status" value="1"/>
</dbReference>
<protein>
    <submittedName>
        <fullName evidence="12">Cytochrome c peroxidase</fullName>
        <ecNumber evidence="12">1.11.1.5</ecNumber>
    </submittedName>
</protein>
<keyword evidence="8" id="KW-0186">Copper</keyword>
<evidence type="ECO:0000256" key="5">
    <source>
        <dbReference type="ARBA" id="ARBA00022729"/>
    </source>
</evidence>
<dbReference type="Pfam" id="PF02630">
    <property type="entry name" value="SCO1-SenC"/>
    <property type="match status" value="1"/>
</dbReference>
<gene>
    <name evidence="12" type="ORF">QLH52_00880</name>
</gene>
<dbReference type="PANTHER" id="PTHR30600:SF10">
    <property type="entry name" value="BLL6722 PROTEIN"/>
    <property type="match status" value="1"/>
</dbReference>
<dbReference type="InterPro" id="IPR004852">
    <property type="entry name" value="Di-haem_cyt_c_peroxidsae"/>
</dbReference>
<name>A0ABU4U8S3_9GAMM</name>
<reference evidence="12 13" key="1">
    <citation type="submission" date="2023-11" db="EMBL/GenBank/DDBJ databases">
        <authorList>
            <person name="Ouyang M.-Y."/>
        </authorList>
    </citation>
    <scope>NUCLEOTIDE SEQUENCE [LARGE SCALE GENOMIC DNA]</scope>
    <source>
        <strain evidence="12 13">OY6</strain>
    </source>
</reference>
<evidence type="ECO:0000259" key="10">
    <source>
        <dbReference type="PROSITE" id="PS51007"/>
    </source>
</evidence>
<evidence type="ECO:0000256" key="9">
    <source>
        <dbReference type="PROSITE-ProRule" id="PRU00433"/>
    </source>
</evidence>
<comment type="subcellular location">
    <subcellularLocation>
        <location evidence="1">Cell envelope</location>
    </subcellularLocation>
</comment>
<evidence type="ECO:0000256" key="1">
    <source>
        <dbReference type="ARBA" id="ARBA00004196"/>
    </source>
</evidence>
<evidence type="ECO:0000256" key="8">
    <source>
        <dbReference type="ARBA" id="ARBA00023008"/>
    </source>
</evidence>
<evidence type="ECO:0000256" key="7">
    <source>
        <dbReference type="ARBA" id="ARBA00023004"/>
    </source>
</evidence>
<evidence type="ECO:0000313" key="13">
    <source>
        <dbReference type="Proteomes" id="UP001284537"/>
    </source>
</evidence>
<proteinExistence type="inferred from homology"/>
<comment type="caution">
    <text evidence="12">The sequence shown here is derived from an EMBL/GenBank/DDBJ whole genome shotgun (WGS) entry which is preliminary data.</text>
</comment>
<dbReference type="GO" id="GO:0004130">
    <property type="term" value="F:cytochrome-c peroxidase activity"/>
    <property type="evidence" value="ECO:0007669"/>
    <property type="project" value="UniProtKB-EC"/>
</dbReference>
<dbReference type="EMBL" id="JAXARY010000001">
    <property type="protein sequence ID" value="MDX8125825.1"/>
    <property type="molecule type" value="Genomic_DNA"/>
</dbReference>
<dbReference type="Pfam" id="PF03150">
    <property type="entry name" value="CCP_MauG"/>
    <property type="match status" value="1"/>
</dbReference>
<keyword evidence="4 9" id="KW-0479">Metal-binding</keyword>
<evidence type="ECO:0000256" key="2">
    <source>
        <dbReference type="ARBA" id="ARBA00010996"/>
    </source>
</evidence>
<sequence length="667" mass="73192">MKLPYRPSLFCLKADAGASAAAFPRWSMGTIGFVVLCLLTNAAVLAEEQNPKPLAPGYTALPFEPAKPGTYTLPIITQATNGEVLTTNNQPKHLQDLMGDKLVLLSFIYAACSDVNGCPLATQVLHKISRQLQKQPELADKLRLLTLSFNPTQDTPEMMRHYGEGFNTGDFDWQFVTTRDEAALQPILDGYQQNVQKVYDDKGQFTGTFSHLLRVYLIDKDKNVRNIYSVDFLHADTLINDVKTLLADAKPQVAAVQAVKPEMLFQPGDNKQNYQQADYQTRSLALEQRRGLPAKLIDFALKPPLGLPKLPVPKDNPLTNAKIALGRKLFYDRRLSLNNTFSCAICHIPEQGFSNNEMTTAVGIEGRSVRRNSPSLYNVGYAQLLFHDGRENSLEQQAWGPLLAHNEMANPSIAYVVDKLKASADYRGLFEKAFNKGPTMETIGQALASYQRTLNSADSPFDHWYYGKQKAAISEAAQRGFAVFTGKAACSSCHVIGDKSALFTDQKRHNTGIGYAESMQKSPEKQRVQVAPGVFVDVDSEHLKGVNTEKPGDLGYYEISQNPADRWAYKTPSLRNVALSAPYMHNGSLPSLAEVVKFYNQGGVANENLSPLLKPLGLSDREIADLVAFLEALSGGNISTLVSDAFAAPVGDSGVTARPMPAPGKGR</sequence>
<dbReference type="InterPro" id="IPR009056">
    <property type="entry name" value="Cyt_c-like_dom"/>
</dbReference>
<dbReference type="Pfam" id="PF21419">
    <property type="entry name" value="RoxA-like_Cyt-c"/>
    <property type="match status" value="1"/>
</dbReference>
<dbReference type="SUPFAM" id="SSF46626">
    <property type="entry name" value="Cytochrome c"/>
    <property type="match status" value="2"/>
</dbReference>
<keyword evidence="5" id="KW-0732">Signal</keyword>
<dbReference type="InterPro" id="IPR003782">
    <property type="entry name" value="SCO1/SenC"/>
</dbReference>
<evidence type="ECO:0000256" key="3">
    <source>
        <dbReference type="ARBA" id="ARBA00022617"/>
    </source>
</evidence>
<keyword evidence="13" id="KW-1185">Reference proteome</keyword>
<keyword evidence="7 9" id="KW-0408">Iron</keyword>
<dbReference type="InterPro" id="IPR051395">
    <property type="entry name" value="Cytochrome_c_Peroxidase/MauG"/>
</dbReference>
<accession>A0ABU4U8S3</accession>
<dbReference type="InterPro" id="IPR036909">
    <property type="entry name" value="Cyt_c-like_dom_sf"/>
</dbReference>
<keyword evidence="6 12" id="KW-0560">Oxidoreductase</keyword>
<dbReference type="Gene3D" id="3.40.30.10">
    <property type="entry name" value="Glutaredoxin"/>
    <property type="match status" value="1"/>
</dbReference>
<feature type="domain" description="Thioredoxin" evidence="11">
    <location>
        <begin position="66"/>
        <end position="247"/>
    </location>
</feature>
<evidence type="ECO:0000256" key="6">
    <source>
        <dbReference type="ARBA" id="ARBA00023002"/>
    </source>
</evidence>
<dbReference type="PROSITE" id="PS51352">
    <property type="entry name" value="THIOREDOXIN_2"/>
    <property type="match status" value="1"/>
</dbReference>
<keyword evidence="12" id="KW-0575">Peroxidase</keyword>
<organism evidence="12 13">
    <name type="scientific">Methylomonas defluvii</name>
    <dbReference type="NCBI Taxonomy" id="3045149"/>
    <lineage>
        <taxon>Bacteria</taxon>
        <taxon>Pseudomonadati</taxon>
        <taxon>Pseudomonadota</taxon>
        <taxon>Gammaproteobacteria</taxon>
        <taxon>Methylococcales</taxon>
        <taxon>Methylococcaceae</taxon>
        <taxon>Methylomonas</taxon>
    </lineage>
</organism>
<dbReference type="CDD" id="cd02968">
    <property type="entry name" value="SCO"/>
    <property type="match status" value="1"/>
</dbReference>
<dbReference type="Gene3D" id="1.10.760.10">
    <property type="entry name" value="Cytochrome c-like domain"/>
    <property type="match status" value="2"/>
</dbReference>
<dbReference type="InterPro" id="IPR036249">
    <property type="entry name" value="Thioredoxin-like_sf"/>
</dbReference>
<dbReference type="Proteomes" id="UP001284537">
    <property type="component" value="Unassembled WGS sequence"/>
</dbReference>
<dbReference type="EC" id="1.11.1.5" evidence="12"/>
<evidence type="ECO:0000313" key="12">
    <source>
        <dbReference type="EMBL" id="MDX8125825.1"/>
    </source>
</evidence>
<dbReference type="InterPro" id="IPR013766">
    <property type="entry name" value="Thioredoxin_domain"/>
</dbReference>
<dbReference type="PROSITE" id="PS51007">
    <property type="entry name" value="CYTC"/>
    <property type="match status" value="1"/>
</dbReference>
<feature type="domain" description="Cytochrome c" evidence="10">
    <location>
        <begin position="475"/>
        <end position="634"/>
    </location>
</feature>
<keyword evidence="3 9" id="KW-0349">Heme</keyword>
<comment type="similarity">
    <text evidence="2">Belongs to the SCO1/2 family.</text>
</comment>
<evidence type="ECO:0000259" key="11">
    <source>
        <dbReference type="PROSITE" id="PS51352"/>
    </source>
</evidence>
<evidence type="ECO:0000256" key="4">
    <source>
        <dbReference type="ARBA" id="ARBA00022723"/>
    </source>
</evidence>
<dbReference type="PANTHER" id="PTHR30600">
    <property type="entry name" value="CYTOCHROME C PEROXIDASE-RELATED"/>
    <property type="match status" value="1"/>
</dbReference>